<proteinExistence type="inferred from homology"/>
<evidence type="ECO:0008006" key="6">
    <source>
        <dbReference type="Google" id="ProtNLM"/>
    </source>
</evidence>
<dbReference type="InterPro" id="IPR002164">
    <property type="entry name" value="NAP_family"/>
</dbReference>
<reference evidence="4" key="1">
    <citation type="submission" date="2022-06" db="EMBL/GenBank/DDBJ databases">
        <authorList>
            <consortium name="SYNGENTA / RWTH Aachen University"/>
        </authorList>
    </citation>
    <scope>NUCLEOTIDE SEQUENCE</scope>
</reference>
<dbReference type="Pfam" id="PF00956">
    <property type="entry name" value="NAP"/>
    <property type="match status" value="1"/>
</dbReference>
<comment type="caution">
    <text evidence="4">The sequence shown here is derived from an EMBL/GenBank/DDBJ whole genome shotgun (WGS) entry which is preliminary data.</text>
</comment>
<comment type="similarity">
    <text evidence="1 2">Belongs to the nucleosome assembly protein (NAP) family.</text>
</comment>
<dbReference type="EMBL" id="CALTRL010000203">
    <property type="protein sequence ID" value="CAH7667098.1"/>
    <property type="molecule type" value="Genomic_DNA"/>
</dbReference>
<accession>A0AAV0AH79</accession>
<dbReference type="SUPFAM" id="SSF143113">
    <property type="entry name" value="NAP-like"/>
    <property type="match status" value="1"/>
</dbReference>
<gene>
    <name evidence="4" type="ORF">PPACK8108_LOCUS1483</name>
</gene>
<dbReference type="PANTHER" id="PTHR11875">
    <property type="entry name" value="TESTIS-SPECIFIC Y-ENCODED PROTEIN"/>
    <property type="match status" value="1"/>
</dbReference>
<evidence type="ECO:0000313" key="4">
    <source>
        <dbReference type="EMBL" id="CAH7667098.1"/>
    </source>
</evidence>
<feature type="region of interest" description="Disordered" evidence="3">
    <location>
        <begin position="270"/>
        <end position="309"/>
    </location>
</feature>
<name>A0AAV0AH79_PHAPC</name>
<evidence type="ECO:0000256" key="3">
    <source>
        <dbReference type="SAM" id="MobiDB-lite"/>
    </source>
</evidence>
<dbReference type="AlphaFoldDB" id="A0AAV0AH79"/>
<dbReference type="GO" id="GO:0005634">
    <property type="term" value="C:nucleus"/>
    <property type="evidence" value="ECO:0007669"/>
    <property type="project" value="InterPro"/>
</dbReference>
<feature type="compositionally biased region" description="Acidic residues" evidence="3">
    <location>
        <begin position="270"/>
        <end position="299"/>
    </location>
</feature>
<dbReference type="GO" id="GO:0006334">
    <property type="term" value="P:nucleosome assembly"/>
    <property type="evidence" value="ECO:0007669"/>
    <property type="project" value="InterPro"/>
</dbReference>
<protein>
    <recommendedName>
        <fullName evidence="6">Template-activating factor I</fullName>
    </recommendedName>
</protein>
<evidence type="ECO:0000256" key="1">
    <source>
        <dbReference type="ARBA" id="ARBA00009947"/>
    </source>
</evidence>
<sequence>MAEEVKGTTAGEEGVSLKDRITLVDSHQDRQDTLKEAYGADSFEKVLGFDEQLLKAEWEAYNHKVKLLEPIYKSRSEFIKTIPGFWLKTMTNDGYFNRYIDPIDRDALCHLEDLTIEHDKEDARNVTFHFHFSKSNPYFSNRVLTKKFTVVKTTPEESSKTNGDESSLKTDPRIVEMNNKYDLDCPTESEKVKVDWTSKEHDLASKRPWLDDEALADGDEAEKNFDGEYGSFFNFFGVEVDHNRVSSSLLEVHSKALDLYAGLAVTDDDEFLSEIDEEDEDDEDDDDPNAVVDLESESADEPKKKKIKT</sequence>
<evidence type="ECO:0000313" key="5">
    <source>
        <dbReference type="Proteomes" id="UP001153365"/>
    </source>
</evidence>
<evidence type="ECO:0000256" key="2">
    <source>
        <dbReference type="RuleBase" id="RU003876"/>
    </source>
</evidence>
<dbReference type="Gene3D" id="3.30.1120.90">
    <property type="entry name" value="Nucleosome assembly protein"/>
    <property type="match status" value="1"/>
</dbReference>
<dbReference type="Proteomes" id="UP001153365">
    <property type="component" value="Unassembled WGS sequence"/>
</dbReference>
<organism evidence="4 5">
    <name type="scientific">Phakopsora pachyrhizi</name>
    <name type="common">Asian soybean rust disease fungus</name>
    <dbReference type="NCBI Taxonomy" id="170000"/>
    <lineage>
        <taxon>Eukaryota</taxon>
        <taxon>Fungi</taxon>
        <taxon>Dikarya</taxon>
        <taxon>Basidiomycota</taxon>
        <taxon>Pucciniomycotina</taxon>
        <taxon>Pucciniomycetes</taxon>
        <taxon>Pucciniales</taxon>
        <taxon>Phakopsoraceae</taxon>
        <taxon>Phakopsora</taxon>
    </lineage>
</organism>
<dbReference type="InterPro" id="IPR037231">
    <property type="entry name" value="NAP-like_sf"/>
</dbReference>
<keyword evidence="5" id="KW-1185">Reference proteome</keyword>